<sequence length="1142" mass="125225">MPSTASLDKMAEVGLRENSRSPSFNEPNRRDEGLAQRQREDTSGAAQNYWNREGENSGPSSPSSRPGTQERLSYSSTRPATNGNRKAVTVTYPDSEPEILMESDPVDVTGGSCKTADSTNALESAQQVDTEEMEMNLEGETFLRDNASGSYPTEIIRHSSPISARVLQNVRALKEEILNGGSSTEATPQEPAQDLTVSASQVKETASVAGLTPVTSLTSSLDDCTRTLQERAASILAQVAKTPNSSPGGVFGRFNRNHQQGGRFQRNPHSSPLNATTSFQSRISDAPSVNASSNRFSQNNAIPASRSWTAGSEAANISRFGSKRSAAESGNIRNLEADERDIKRQRNDSHADARRGVREIDRGEGQTRPASYFGQERGQFPEQDRLSDQNRYHPLSNGFPRREQGYNEPSQIGRRSEPDIPPRGQYNGRYEEDIRDQEQRPLSREEAVRRRSPSRDRYGSPSHQYDGRSNEQHSHNRPLARQPIVNRFREPEIVSSHGSRSGIIPGNSGGVEPPLPRLRNEPLTSSASRSSGPLASGSSRDLLAGERGAPASAIDKTSPSGVVGSPMVVNGAVKSNKDAPDAQPSTKARKSRFGAPLPNVAAARLDSRFVQSATSLPSLTTANLGRNLRGHPEPRTLERRSISAKSDDGRSIISQSRRVPLRSPETVGELGSRRPPGSAALRAELDALHDIRGAPPYRYVGHVEPNQRSVNTSAAQGSMEGSHVSNPSQPSNALRRFSGTLPLPNENNMAVQGTEAQGPASRPLDIALPNLDFRNPLPSEQRIEADSPSRLGGHVDDAILHSGSGSVYHTEARRDYDRASLDALYPDSRNRDRGPPREEARSYRQRNHSPAPRRAMERQSDDSAPLPDRTSSSRPSNHSARSELDSRIAGDVPRFASSIIEQELAAMKQKIADLERLRALELSLYSESSSRLSRRNASPSPPLVPSHGHRDDSAPRPVFGGDMISRVRAGTGNYGAGTRNDMRRDIQHELNDRKLRANSSRFGSSHGSNFNEYDRVGQRDTPVVHSNMSRSPLSFGSIDRRGGFGPGQPPMNSPVNANDRQNQRAIAVERGQFGFKRHNVGNRDRSPRACQERPRGLEPAERDIILDPQFRYQPPRDSRFGLNHPAQQAGPRLDYRSQAERR</sequence>
<reference evidence="2" key="1">
    <citation type="submission" date="2020-07" db="EMBL/GenBank/DDBJ databases">
        <title>Draft Genome Sequence of a Deep-Sea Yeast, Naganishia (Cryptococcus) liquefaciens strain N6.</title>
        <authorList>
            <person name="Han Y.W."/>
            <person name="Kajitani R."/>
            <person name="Morimoto H."/>
            <person name="Parhat M."/>
            <person name="Tsubouchi H."/>
            <person name="Bakenova O."/>
            <person name="Ogata M."/>
            <person name="Argunhan B."/>
            <person name="Aoki R."/>
            <person name="Kajiwara S."/>
            <person name="Itoh T."/>
            <person name="Iwasaki H."/>
        </authorList>
    </citation>
    <scope>NUCLEOTIDE SEQUENCE</scope>
    <source>
        <strain evidence="2">N6</strain>
    </source>
</reference>
<dbReference type="AlphaFoldDB" id="A0A8H3TYD5"/>
<comment type="caution">
    <text evidence="2">The sequence shown here is derived from an EMBL/GenBank/DDBJ whole genome shotgun (WGS) entry which is preliminary data.</text>
</comment>
<proteinExistence type="predicted"/>
<feature type="compositionally biased region" description="Low complexity" evidence="1">
    <location>
        <begin position="869"/>
        <end position="879"/>
    </location>
</feature>
<feature type="compositionally biased region" description="Basic and acidic residues" evidence="1">
    <location>
        <begin position="1133"/>
        <end position="1142"/>
    </location>
</feature>
<protein>
    <submittedName>
        <fullName evidence="2">Uncharacterized protein</fullName>
    </submittedName>
</protein>
<feature type="compositionally biased region" description="Basic and acidic residues" evidence="1">
    <location>
        <begin position="1081"/>
        <end position="1105"/>
    </location>
</feature>
<feature type="compositionally biased region" description="Basic and acidic residues" evidence="1">
    <location>
        <begin position="781"/>
        <end position="798"/>
    </location>
</feature>
<feature type="compositionally biased region" description="Polar residues" evidence="1">
    <location>
        <begin position="115"/>
        <end position="128"/>
    </location>
</feature>
<feature type="compositionally biased region" description="Basic and acidic residues" evidence="1">
    <location>
        <begin position="465"/>
        <end position="474"/>
    </location>
</feature>
<feature type="compositionally biased region" description="Low complexity" evidence="1">
    <location>
        <begin position="521"/>
        <end position="540"/>
    </location>
</feature>
<feature type="compositionally biased region" description="Basic and acidic residues" evidence="1">
    <location>
        <begin position="828"/>
        <end position="842"/>
    </location>
</feature>
<evidence type="ECO:0000256" key="1">
    <source>
        <dbReference type="SAM" id="MobiDB-lite"/>
    </source>
</evidence>
<evidence type="ECO:0000313" key="2">
    <source>
        <dbReference type="EMBL" id="GHJ89480.1"/>
    </source>
</evidence>
<feature type="region of interest" description="Disordered" evidence="1">
    <location>
        <begin position="1075"/>
        <end position="1142"/>
    </location>
</feature>
<feature type="compositionally biased region" description="Polar residues" evidence="1">
    <location>
        <begin position="70"/>
        <end position="84"/>
    </location>
</feature>
<feature type="compositionally biased region" description="Basic and acidic residues" evidence="1">
    <location>
        <begin position="9"/>
        <end position="19"/>
    </location>
</feature>
<feature type="region of interest" description="Disordered" evidence="1">
    <location>
        <begin position="712"/>
        <end position="748"/>
    </location>
</feature>
<feature type="compositionally biased region" description="Polar residues" evidence="1">
    <location>
        <begin position="257"/>
        <end position="276"/>
    </location>
</feature>
<feature type="compositionally biased region" description="Basic and acidic residues" evidence="1">
    <location>
        <begin position="980"/>
        <end position="995"/>
    </location>
</feature>
<feature type="region of interest" description="Disordered" evidence="1">
    <location>
        <begin position="621"/>
        <end position="677"/>
    </location>
</feature>
<feature type="region of interest" description="Disordered" evidence="1">
    <location>
        <begin position="255"/>
        <end position="276"/>
    </location>
</feature>
<feature type="compositionally biased region" description="Acidic residues" evidence="1">
    <location>
        <begin position="95"/>
        <end position="105"/>
    </location>
</feature>
<gene>
    <name evidence="2" type="ORF">NliqN6_5882</name>
</gene>
<feature type="region of interest" description="Disordered" evidence="1">
    <location>
        <begin position="771"/>
        <end position="798"/>
    </location>
</feature>
<evidence type="ECO:0000313" key="3">
    <source>
        <dbReference type="Proteomes" id="UP000620104"/>
    </source>
</evidence>
<feature type="region of interest" description="Disordered" evidence="1">
    <location>
        <begin position="320"/>
        <end position="595"/>
    </location>
</feature>
<feature type="compositionally biased region" description="Basic and acidic residues" evidence="1">
    <location>
        <begin position="335"/>
        <end position="365"/>
    </location>
</feature>
<feature type="compositionally biased region" description="Basic and acidic residues" evidence="1">
    <location>
        <begin position="27"/>
        <end position="42"/>
    </location>
</feature>
<dbReference type="EMBL" id="BLZA01000043">
    <property type="protein sequence ID" value="GHJ89480.1"/>
    <property type="molecule type" value="Genomic_DNA"/>
</dbReference>
<feature type="compositionally biased region" description="Polar residues" evidence="1">
    <location>
        <begin position="997"/>
        <end position="1011"/>
    </location>
</feature>
<feature type="compositionally biased region" description="Basic and acidic residues" evidence="1">
    <location>
        <begin position="382"/>
        <end position="391"/>
    </location>
</feature>
<feature type="compositionally biased region" description="Polar residues" evidence="1">
    <location>
        <begin position="723"/>
        <end position="732"/>
    </location>
</feature>
<dbReference type="Proteomes" id="UP000620104">
    <property type="component" value="Unassembled WGS sequence"/>
</dbReference>
<organism evidence="2 3">
    <name type="scientific">Naganishia liquefaciens</name>
    <dbReference type="NCBI Taxonomy" id="104408"/>
    <lineage>
        <taxon>Eukaryota</taxon>
        <taxon>Fungi</taxon>
        <taxon>Dikarya</taxon>
        <taxon>Basidiomycota</taxon>
        <taxon>Agaricomycotina</taxon>
        <taxon>Tremellomycetes</taxon>
        <taxon>Filobasidiales</taxon>
        <taxon>Filobasidiaceae</taxon>
        <taxon>Naganishia</taxon>
    </lineage>
</organism>
<feature type="region of interest" description="Disordered" evidence="1">
    <location>
        <begin position="819"/>
        <end position="889"/>
    </location>
</feature>
<feature type="compositionally biased region" description="Low complexity" evidence="1">
    <location>
        <begin position="558"/>
        <end position="569"/>
    </location>
</feature>
<feature type="region of interest" description="Disordered" evidence="1">
    <location>
        <begin position="927"/>
        <end position="1014"/>
    </location>
</feature>
<feature type="compositionally biased region" description="Basic and acidic residues" evidence="1">
    <location>
        <begin position="630"/>
        <end position="650"/>
    </location>
</feature>
<accession>A0A8H3TYD5</accession>
<feature type="compositionally biased region" description="Low complexity" evidence="1">
    <location>
        <begin position="927"/>
        <end position="938"/>
    </location>
</feature>
<feature type="compositionally biased region" description="Basic and acidic residues" evidence="1">
    <location>
        <begin position="429"/>
        <end position="458"/>
    </location>
</feature>
<name>A0A8H3TYD5_9TREE</name>
<feature type="compositionally biased region" description="Low complexity" evidence="1">
    <location>
        <begin position="56"/>
        <end position="67"/>
    </location>
</feature>
<keyword evidence="3" id="KW-1185">Reference proteome</keyword>
<dbReference type="OrthoDB" id="10443142at2759"/>
<feature type="region of interest" description="Disordered" evidence="1">
    <location>
        <begin position="1"/>
        <end position="128"/>
    </location>
</feature>